<organism evidence="9 10">
    <name type="scientific">Candidatus Lachnoclostridium stercoripullorum</name>
    <dbReference type="NCBI Taxonomy" id="2838635"/>
    <lineage>
        <taxon>Bacteria</taxon>
        <taxon>Bacillati</taxon>
        <taxon>Bacillota</taxon>
        <taxon>Clostridia</taxon>
        <taxon>Lachnospirales</taxon>
        <taxon>Lachnospiraceae</taxon>
    </lineage>
</organism>
<accession>A0A9D1W5I0</accession>
<dbReference type="PANTHER" id="PTHR43053">
    <property type="entry name" value="GLYCOSIDASE FAMILY 31"/>
    <property type="match status" value="1"/>
</dbReference>
<dbReference type="AlphaFoldDB" id="A0A9D1W5I0"/>
<keyword evidence="3 5" id="KW-0378">Hydrolase</keyword>
<evidence type="ECO:0000313" key="9">
    <source>
        <dbReference type="EMBL" id="HIX52848.1"/>
    </source>
</evidence>
<feature type="domain" description="Glycosyl hydrolase family 36 C-terminal" evidence="7">
    <location>
        <begin position="652"/>
        <end position="722"/>
    </location>
</feature>
<dbReference type="SUPFAM" id="SSF51445">
    <property type="entry name" value="(Trans)glycosidases"/>
    <property type="match status" value="1"/>
</dbReference>
<name>A0A9D1W5I0_9FIRM</name>
<dbReference type="PROSITE" id="PS00512">
    <property type="entry name" value="ALPHA_GALACTOSIDASE"/>
    <property type="match status" value="1"/>
</dbReference>
<dbReference type="PIRSF" id="PIRSF005536">
    <property type="entry name" value="Agal"/>
    <property type="match status" value="1"/>
</dbReference>
<dbReference type="InterPro" id="IPR031704">
    <property type="entry name" value="Glyco_hydro_36_N"/>
</dbReference>
<sequence length="731" mass="83264">MAVRYNADAKTFILDTEDSSYVMKVSRYGNLLHMYYGEKLPDQELDYLLTLADRGFSPNPYEAGSDRTFSLDFVPQEFSTCRSGDYRSPSIELTWGRGGMAFSGKVAGYEVVSGAEKIQGMPGLRDLPGENTQTLKILLEDPVSGLEIELAYAVFEEKNVIARSVRAINRGDHGVRLEKLMSATLDFRDSDYDLLYFSGRHLMERGLRRIGVSDGVHSIGSSRGASSHQYNPFMIVCEKDCGEDRGQCWGISLVYSGNFRMEAEKDQFSQLRVNAGINPDGFSFWVEPGESFQAPQTVLAWSGEGFGNLSRIYHRVFRENLCRSPYRNRIRPVLLNSWEAAYFDFDDEKLLSIAREAVDLGVDLFVMDDGWFGKRDDDNSGLGDWKENRGKLKMGVRRLSEEIHRMGMKFGVWVEPEMVSEDSDLYRLHPDWCLREPGRPAVRGRNQLVLDLSRRDVCDYLVEAMNSVLDMAQIEYVKWDMNRSLTETWSGCLDREHQGEVAHRYILGLYYVMDQVILKHPEVLFCGCCGGGGRYDAAMLYYQPQIWCSDNTDAVNRLKIQYGTSFAYPVSSMEAHVSVCPNHQTGRVTPLATRGIVAMGGMFGFELDPTRMSPEEKAECRDQIQFYKKHYRLITEGDYYRLTNPYENLYFTAWQQVSRDKKKSLVSLVVTEKEGNDAQRFVKLKGLEAEQFYQIEGWKGKFSGRVLMSAGIPVPAELNQYGGIQLILKMV</sequence>
<comment type="catalytic activity">
    <reaction evidence="1 5">
        <text>Hydrolysis of terminal, non-reducing alpha-D-galactose residues in alpha-D-galactosides, including galactose oligosaccharides, galactomannans and galactolipids.</text>
        <dbReference type="EC" id="3.2.1.22"/>
    </reaction>
</comment>
<dbReference type="Pfam" id="PF16874">
    <property type="entry name" value="Glyco_hydro_36C"/>
    <property type="match status" value="1"/>
</dbReference>
<dbReference type="CDD" id="cd14791">
    <property type="entry name" value="GH36"/>
    <property type="match status" value="1"/>
</dbReference>
<dbReference type="InterPro" id="IPR038417">
    <property type="entry name" value="Alpga-gal_N_sf"/>
</dbReference>
<reference evidence="9" key="1">
    <citation type="journal article" date="2021" name="PeerJ">
        <title>Extensive microbial diversity within the chicken gut microbiome revealed by metagenomics and culture.</title>
        <authorList>
            <person name="Gilroy R."/>
            <person name="Ravi A."/>
            <person name="Getino M."/>
            <person name="Pursley I."/>
            <person name="Horton D.L."/>
            <person name="Alikhan N.F."/>
            <person name="Baker D."/>
            <person name="Gharbi K."/>
            <person name="Hall N."/>
            <person name="Watson M."/>
            <person name="Adriaenssens E.M."/>
            <person name="Foster-Nyarko E."/>
            <person name="Jarju S."/>
            <person name="Secka A."/>
            <person name="Antonio M."/>
            <person name="Oren A."/>
            <person name="Chaudhuri R.R."/>
            <person name="La Ragione R."/>
            <person name="Hildebrand F."/>
            <person name="Pallen M.J."/>
        </authorList>
    </citation>
    <scope>NUCLEOTIDE SEQUENCE</scope>
    <source>
        <strain evidence="9">ChiGjej4B4-12881</strain>
    </source>
</reference>
<comment type="caution">
    <text evidence="9">The sequence shown here is derived from an EMBL/GenBank/DDBJ whole genome shotgun (WGS) entry which is preliminary data.</text>
</comment>
<keyword evidence="4 5" id="KW-0326">Glycosidase</keyword>
<dbReference type="PANTHER" id="PTHR43053:SF3">
    <property type="entry name" value="ALPHA-GALACTOSIDASE C-RELATED"/>
    <property type="match status" value="1"/>
</dbReference>
<dbReference type="GO" id="GO:0016052">
    <property type="term" value="P:carbohydrate catabolic process"/>
    <property type="evidence" value="ECO:0007669"/>
    <property type="project" value="InterPro"/>
</dbReference>
<dbReference type="InterPro" id="IPR013780">
    <property type="entry name" value="Glyco_hydro_b"/>
</dbReference>
<dbReference type="InterPro" id="IPR013785">
    <property type="entry name" value="Aldolase_TIM"/>
</dbReference>
<dbReference type="InterPro" id="IPR000111">
    <property type="entry name" value="Glyco_hydro_27/36_CS"/>
</dbReference>
<protein>
    <recommendedName>
        <fullName evidence="2 5">Alpha-galactosidase</fullName>
        <ecNumber evidence="2 5">3.2.1.22</ecNumber>
    </recommendedName>
</protein>
<evidence type="ECO:0000313" key="10">
    <source>
        <dbReference type="Proteomes" id="UP000886780"/>
    </source>
</evidence>
<dbReference type="Gene3D" id="2.60.40.1180">
    <property type="entry name" value="Golgi alpha-mannosidase II"/>
    <property type="match status" value="1"/>
</dbReference>
<comment type="similarity">
    <text evidence="5">Belongs to the glycosyl hydrolase.</text>
</comment>
<feature type="active site" description="Proton donor" evidence="6">
    <location>
        <position position="550"/>
    </location>
</feature>
<dbReference type="EC" id="3.2.1.22" evidence="2 5"/>
<gene>
    <name evidence="9" type="ORF">IAA28_08585</name>
</gene>
<evidence type="ECO:0000256" key="3">
    <source>
        <dbReference type="ARBA" id="ARBA00022801"/>
    </source>
</evidence>
<feature type="active site" description="Nucleophile" evidence="6">
    <location>
        <position position="480"/>
    </location>
</feature>
<dbReference type="Pfam" id="PF02065">
    <property type="entry name" value="Melibiase"/>
    <property type="match status" value="1"/>
</dbReference>
<evidence type="ECO:0000256" key="4">
    <source>
        <dbReference type="ARBA" id="ARBA00023295"/>
    </source>
</evidence>
<dbReference type="Gene3D" id="3.20.20.70">
    <property type="entry name" value="Aldolase class I"/>
    <property type="match status" value="1"/>
</dbReference>
<dbReference type="EMBL" id="DXEU01000152">
    <property type="protein sequence ID" value="HIX52848.1"/>
    <property type="molecule type" value="Genomic_DNA"/>
</dbReference>
<dbReference type="InterPro" id="IPR031705">
    <property type="entry name" value="Glyco_hydro_36_C"/>
</dbReference>
<evidence type="ECO:0000256" key="2">
    <source>
        <dbReference type="ARBA" id="ARBA00012755"/>
    </source>
</evidence>
<proteinExistence type="inferred from homology"/>
<evidence type="ECO:0000259" key="7">
    <source>
        <dbReference type="Pfam" id="PF16874"/>
    </source>
</evidence>
<dbReference type="Pfam" id="PF16875">
    <property type="entry name" value="Glyco_hydro_36N"/>
    <property type="match status" value="1"/>
</dbReference>
<dbReference type="InterPro" id="IPR050985">
    <property type="entry name" value="Alpha-glycosidase_related"/>
</dbReference>
<dbReference type="Gene3D" id="2.70.98.60">
    <property type="entry name" value="alpha-galactosidase from lactobacil brevis"/>
    <property type="match status" value="1"/>
</dbReference>
<dbReference type="FunFam" id="3.20.20.70:FF:000118">
    <property type="entry name" value="Alpha-galactosidase"/>
    <property type="match status" value="1"/>
</dbReference>
<evidence type="ECO:0000256" key="6">
    <source>
        <dbReference type="PIRSR" id="PIRSR005536-1"/>
    </source>
</evidence>
<evidence type="ECO:0000259" key="8">
    <source>
        <dbReference type="Pfam" id="PF16875"/>
    </source>
</evidence>
<reference evidence="9" key="2">
    <citation type="submission" date="2021-04" db="EMBL/GenBank/DDBJ databases">
        <authorList>
            <person name="Gilroy R."/>
        </authorList>
    </citation>
    <scope>NUCLEOTIDE SEQUENCE</scope>
    <source>
        <strain evidence="9">ChiGjej4B4-12881</strain>
    </source>
</reference>
<dbReference type="Proteomes" id="UP000886780">
    <property type="component" value="Unassembled WGS sequence"/>
</dbReference>
<dbReference type="InterPro" id="IPR002252">
    <property type="entry name" value="Glyco_hydro_36"/>
</dbReference>
<dbReference type="PRINTS" id="PR00743">
    <property type="entry name" value="GLHYDRLASE36"/>
</dbReference>
<evidence type="ECO:0000256" key="5">
    <source>
        <dbReference type="PIRNR" id="PIRNR005536"/>
    </source>
</evidence>
<feature type="domain" description="Glycosyl hydrolase family 36 N-terminal" evidence="8">
    <location>
        <begin position="29"/>
        <end position="285"/>
    </location>
</feature>
<evidence type="ECO:0000256" key="1">
    <source>
        <dbReference type="ARBA" id="ARBA00001255"/>
    </source>
</evidence>
<dbReference type="GO" id="GO:0004557">
    <property type="term" value="F:alpha-galactosidase activity"/>
    <property type="evidence" value="ECO:0007669"/>
    <property type="project" value="UniProtKB-UniRule"/>
</dbReference>
<dbReference type="InterPro" id="IPR017853">
    <property type="entry name" value="GH"/>
</dbReference>